<evidence type="ECO:0000256" key="6">
    <source>
        <dbReference type="ARBA" id="ARBA00022989"/>
    </source>
</evidence>
<protein>
    <submittedName>
        <fullName evidence="11">MBOAT family O-acyltransferase</fullName>
    </submittedName>
</protein>
<feature type="transmembrane region" description="Helical" evidence="10">
    <location>
        <begin position="487"/>
        <end position="506"/>
    </location>
</feature>
<comment type="subcellular location">
    <subcellularLocation>
        <location evidence="1">Cell membrane</location>
        <topology evidence="1">Multi-pass membrane protein</topology>
    </subcellularLocation>
</comment>
<name>A0ABV5UFV7_9PSEU</name>
<evidence type="ECO:0000256" key="5">
    <source>
        <dbReference type="ARBA" id="ARBA00022692"/>
    </source>
</evidence>
<accession>A0ABV5UFV7</accession>
<evidence type="ECO:0000313" key="11">
    <source>
        <dbReference type="EMBL" id="MFB9690299.1"/>
    </source>
</evidence>
<evidence type="ECO:0000256" key="1">
    <source>
        <dbReference type="ARBA" id="ARBA00004651"/>
    </source>
</evidence>
<dbReference type="InterPro" id="IPR051085">
    <property type="entry name" value="MB_O-acyltransferase"/>
</dbReference>
<keyword evidence="7 9" id="KW-0472">Membrane</keyword>
<keyword evidence="5 10" id="KW-0812">Transmembrane</keyword>
<evidence type="ECO:0000256" key="2">
    <source>
        <dbReference type="ARBA" id="ARBA00010323"/>
    </source>
</evidence>
<dbReference type="Pfam" id="PF03062">
    <property type="entry name" value="MBOAT"/>
    <property type="match status" value="1"/>
</dbReference>
<evidence type="ECO:0000256" key="3">
    <source>
        <dbReference type="ARBA" id="ARBA00022475"/>
    </source>
</evidence>
<gene>
    <name evidence="11" type="ORF">ACFFTO_39520</name>
</gene>
<dbReference type="EMBL" id="JBHMBK010000050">
    <property type="protein sequence ID" value="MFB9690299.1"/>
    <property type="molecule type" value="Genomic_DNA"/>
</dbReference>
<feature type="transmembrane region" description="Helical" evidence="10">
    <location>
        <begin position="321"/>
        <end position="344"/>
    </location>
</feature>
<feature type="transmembrane region" description="Helical" evidence="10">
    <location>
        <begin position="85"/>
        <end position="103"/>
    </location>
</feature>
<dbReference type="RefSeq" id="WP_378205467.1">
    <property type="nucleotide sequence ID" value="NZ_JBHMBK010000050.1"/>
</dbReference>
<evidence type="ECO:0000256" key="7">
    <source>
        <dbReference type="ARBA" id="ARBA00023136"/>
    </source>
</evidence>
<sequence length="515" mass="56771">MILTFNSYVFLLAFLPIVIGGYYLLTRVLPDQRPALVWLVLASLVFYGLQGPGYLIVLVGSVVLNFLVAWWMTTRPPGSRARRTALTVGVVGNLLLLGAYKYTGFLADNINALFGTHLSALTTAYPIGLSFYTFIQLGFLIDAYVGQTKRPNFLRYALFGTFFPYVTAGPIVRPGEIMEQLDEPVRQRTGSTRLAVGATMFAMGLFKKAVLADSVAPYATTLFAYSSGHDTIGVGNAWVGMLAYTLQLYFDFSGYTDMALGIGHMLGIRLPLNFNSPLKATSIIDFWRRWHMTMTRWFTDFIYTPLAANLMRRSMRKGHSTAIRVLLVLCLPVIVTFLLVGLWHGAGWGFVIWGAIQGGAMAINLLWREAGQRMPGVLGWLLMMITFVSSLTFFRAPDTGTAFTILRAMFGLGPAGAPTGQFYGTSRLFQTITVTPALLWVIALLAIALFFPRNTQQILGRYDVGLPTMAAAPDKPSRIALTWRPNLRWALITGGALAAALVFAGGPSPFLYYQF</sequence>
<dbReference type="InterPro" id="IPR024194">
    <property type="entry name" value="Ac/AlaTfrase_AlgI/DltB"/>
</dbReference>
<evidence type="ECO:0000256" key="4">
    <source>
        <dbReference type="ARBA" id="ARBA00022679"/>
    </source>
</evidence>
<evidence type="ECO:0000256" key="10">
    <source>
        <dbReference type="SAM" id="Phobius"/>
    </source>
</evidence>
<evidence type="ECO:0000313" key="12">
    <source>
        <dbReference type="Proteomes" id="UP001589535"/>
    </source>
</evidence>
<dbReference type="PANTHER" id="PTHR13285:SF23">
    <property type="entry name" value="TEICHOIC ACID D-ALANYLTRANSFERASE"/>
    <property type="match status" value="1"/>
</dbReference>
<dbReference type="InterPro" id="IPR004299">
    <property type="entry name" value="MBOAT_fam"/>
</dbReference>
<keyword evidence="6 10" id="KW-1133">Transmembrane helix</keyword>
<reference evidence="11 12" key="1">
    <citation type="submission" date="2024-09" db="EMBL/GenBank/DDBJ databases">
        <authorList>
            <person name="Sun Q."/>
            <person name="Mori K."/>
        </authorList>
    </citation>
    <scope>NUCLEOTIDE SEQUENCE [LARGE SCALE GENOMIC DNA]</scope>
    <source>
        <strain evidence="11 12">JCM 13852</strain>
    </source>
</reference>
<keyword evidence="8 9" id="KW-0012">Acyltransferase</keyword>
<comment type="similarity">
    <text evidence="2 9">Belongs to the membrane-bound acyltransferase family.</text>
</comment>
<feature type="transmembrane region" description="Helical" evidence="10">
    <location>
        <begin position="350"/>
        <end position="367"/>
    </location>
</feature>
<feature type="transmembrane region" description="Helical" evidence="10">
    <location>
        <begin position="55"/>
        <end position="73"/>
    </location>
</feature>
<feature type="transmembrane region" description="Helical" evidence="10">
    <location>
        <begin position="374"/>
        <end position="394"/>
    </location>
</feature>
<organism evidence="11 12">
    <name type="scientific">Amycolatopsis plumensis</name>
    <dbReference type="NCBI Taxonomy" id="236508"/>
    <lineage>
        <taxon>Bacteria</taxon>
        <taxon>Bacillati</taxon>
        <taxon>Actinomycetota</taxon>
        <taxon>Actinomycetes</taxon>
        <taxon>Pseudonocardiales</taxon>
        <taxon>Pseudonocardiaceae</taxon>
        <taxon>Amycolatopsis</taxon>
    </lineage>
</organism>
<keyword evidence="4 9" id="KW-0808">Transferase</keyword>
<dbReference type="PANTHER" id="PTHR13285">
    <property type="entry name" value="ACYLTRANSFERASE"/>
    <property type="match status" value="1"/>
</dbReference>
<evidence type="ECO:0000256" key="9">
    <source>
        <dbReference type="PIRNR" id="PIRNR016636"/>
    </source>
</evidence>
<dbReference type="PIRSF" id="PIRSF016636">
    <property type="entry name" value="AlgI_DltB"/>
    <property type="match status" value="1"/>
</dbReference>
<comment type="caution">
    <text evidence="11">The sequence shown here is derived from an EMBL/GenBank/DDBJ whole genome shotgun (WGS) entry which is preliminary data.</text>
</comment>
<dbReference type="InterPro" id="IPR028362">
    <property type="entry name" value="AlgI"/>
</dbReference>
<evidence type="ECO:0000256" key="8">
    <source>
        <dbReference type="ARBA" id="ARBA00023315"/>
    </source>
</evidence>
<dbReference type="Proteomes" id="UP001589535">
    <property type="component" value="Unassembled WGS sequence"/>
</dbReference>
<keyword evidence="12" id="KW-1185">Reference proteome</keyword>
<dbReference type="PIRSF" id="PIRSF500217">
    <property type="entry name" value="AlgI"/>
    <property type="match status" value="1"/>
</dbReference>
<proteinExistence type="inferred from homology"/>
<feature type="transmembrane region" description="Helical" evidence="10">
    <location>
        <begin position="123"/>
        <end position="145"/>
    </location>
</feature>
<feature type="transmembrane region" description="Helical" evidence="10">
    <location>
        <begin position="428"/>
        <end position="451"/>
    </location>
</feature>
<keyword evidence="3 9" id="KW-1003">Cell membrane</keyword>
<feature type="transmembrane region" description="Helical" evidence="10">
    <location>
        <begin position="6"/>
        <end position="25"/>
    </location>
</feature>